<dbReference type="SUPFAM" id="SSF50494">
    <property type="entry name" value="Trypsin-like serine proteases"/>
    <property type="match status" value="1"/>
</dbReference>
<dbReference type="PROSITE" id="PS00134">
    <property type="entry name" value="TRYPSIN_HIS"/>
    <property type="match status" value="1"/>
</dbReference>
<reference evidence="6" key="2">
    <citation type="submission" date="2025-09" db="UniProtKB">
        <authorList>
            <consortium name="Ensembl"/>
        </authorList>
    </citation>
    <scope>IDENTIFICATION</scope>
</reference>
<sequence length="115" mass="12497">VRLGCKTACGRHQLKKTRIVGGEDARSGKWPWQASLQMGPHGHVCGATVISNRWLISAAHCFLDSDSIAPQHCSGPHNGTETQSLILDQKPYGNSGFLNMPFFKKGLNLDNNVIA</sequence>
<dbReference type="PANTHER" id="PTHR24252">
    <property type="entry name" value="ACROSIN-RELATED"/>
    <property type="match status" value="1"/>
</dbReference>
<dbReference type="AlphaFoldDB" id="A0A8C3KKF9"/>
<proteinExistence type="predicted"/>
<evidence type="ECO:0000256" key="1">
    <source>
        <dbReference type="ARBA" id="ARBA00022670"/>
    </source>
</evidence>
<evidence type="ECO:0000256" key="2">
    <source>
        <dbReference type="ARBA" id="ARBA00022801"/>
    </source>
</evidence>
<evidence type="ECO:0000313" key="6">
    <source>
        <dbReference type="Ensembl" id="ENSCPGP00000022510.1"/>
    </source>
</evidence>
<evidence type="ECO:0000256" key="4">
    <source>
        <dbReference type="ARBA" id="ARBA00023157"/>
    </source>
</evidence>
<dbReference type="InterPro" id="IPR009003">
    <property type="entry name" value="Peptidase_S1_PA"/>
</dbReference>
<dbReference type="PANTHER" id="PTHR24252:SF17">
    <property type="entry name" value="SUPPRESSOR OF TUMORIGENICITY 14 PROTEIN HOMOLOG-RELATED"/>
    <property type="match status" value="1"/>
</dbReference>
<organism evidence="6 7">
    <name type="scientific">Calidris pygmaea</name>
    <name type="common">Spoon-billed sandpiper</name>
    <dbReference type="NCBI Taxonomy" id="425635"/>
    <lineage>
        <taxon>Eukaryota</taxon>
        <taxon>Metazoa</taxon>
        <taxon>Chordata</taxon>
        <taxon>Craniata</taxon>
        <taxon>Vertebrata</taxon>
        <taxon>Euteleostomi</taxon>
        <taxon>Archelosauria</taxon>
        <taxon>Archosauria</taxon>
        <taxon>Dinosauria</taxon>
        <taxon>Saurischia</taxon>
        <taxon>Theropoda</taxon>
        <taxon>Coelurosauria</taxon>
        <taxon>Aves</taxon>
        <taxon>Neognathae</taxon>
        <taxon>Neoaves</taxon>
        <taxon>Charadriiformes</taxon>
        <taxon>Scolopacidae</taxon>
        <taxon>Calidris</taxon>
    </lineage>
</organism>
<keyword evidence="7" id="KW-1185">Reference proteome</keyword>
<dbReference type="GO" id="GO:0006508">
    <property type="term" value="P:proteolysis"/>
    <property type="evidence" value="ECO:0007669"/>
    <property type="project" value="UniProtKB-KW"/>
</dbReference>
<reference evidence="6" key="1">
    <citation type="submission" date="2025-08" db="UniProtKB">
        <authorList>
            <consortium name="Ensembl"/>
        </authorList>
    </citation>
    <scope>IDENTIFICATION</scope>
</reference>
<dbReference type="PROSITE" id="PS50240">
    <property type="entry name" value="TRYPSIN_DOM"/>
    <property type="match status" value="1"/>
</dbReference>
<dbReference type="InterPro" id="IPR043504">
    <property type="entry name" value="Peptidase_S1_PA_chymotrypsin"/>
</dbReference>
<dbReference type="InterPro" id="IPR018114">
    <property type="entry name" value="TRYPSIN_HIS"/>
</dbReference>
<protein>
    <recommendedName>
        <fullName evidence="5">Peptidase S1 domain-containing protein</fullName>
    </recommendedName>
</protein>
<evidence type="ECO:0000256" key="3">
    <source>
        <dbReference type="ARBA" id="ARBA00022825"/>
    </source>
</evidence>
<evidence type="ECO:0000313" key="7">
    <source>
        <dbReference type="Proteomes" id="UP000694419"/>
    </source>
</evidence>
<dbReference type="Pfam" id="PF00089">
    <property type="entry name" value="Trypsin"/>
    <property type="match status" value="1"/>
</dbReference>
<dbReference type="Proteomes" id="UP000694419">
    <property type="component" value="Unplaced"/>
</dbReference>
<dbReference type="Ensembl" id="ENSCPGT00000024614.1">
    <property type="protein sequence ID" value="ENSCPGP00000022510.1"/>
    <property type="gene ID" value="ENSCPGG00000015637.1"/>
</dbReference>
<evidence type="ECO:0000259" key="5">
    <source>
        <dbReference type="PROSITE" id="PS50240"/>
    </source>
</evidence>
<keyword evidence="2" id="KW-0378">Hydrolase</keyword>
<keyword evidence="3" id="KW-0720">Serine protease</keyword>
<dbReference type="InterPro" id="IPR001254">
    <property type="entry name" value="Trypsin_dom"/>
</dbReference>
<feature type="domain" description="Peptidase S1" evidence="5">
    <location>
        <begin position="19"/>
        <end position="62"/>
    </location>
</feature>
<dbReference type="GO" id="GO:0004252">
    <property type="term" value="F:serine-type endopeptidase activity"/>
    <property type="evidence" value="ECO:0007669"/>
    <property type="project" value="InterPro"/>
</dbReference>
<dbReference type="Gene3D" id="2.40.10.10">
    <property type="entry name" value="Trypsin-like serine proteases"/>
    <property type="match status" value="1"/>
</dbReference>
<keyword evidence="1" id="KW-0645">Protease</keyword>
<name>A0A8C3KKF9_9CHAR</name>
<accession>A0A8C3KKF9</accession>
<keyword evidence="4" id="KW-1015">Disulfide bond</keyword>